<evidence type="ECO:0000256" key="4">
    <source>
        <dbReference type="PIRSR" id="PIRSR036492-1"/>
    </source>
</evidence>
<evidence type="ECO:0000256" key="1">
    <source>
        <dbReference type="ARBA" id="ARBA00009986"/>
    </source>
</evidence>
<protein>
    <recommendedName>
        <fullName evidence="3">Aldehyde dehydrogenase</fullName>
    </recommendedName>
</protein>
<dbReference type="GO" id="GO:0005737">
    <property type="term" value="C:cytoplasm"/>
    <property type="evidence" value="ECO:0007669"/>
    <property type="project" value="TreeGrafter"/>
</dbReference>
<dbReference type="Gene3D" id="3.40.309.10">
    <property type="entry name" value="Aldehyde Dehydrogenase, Chain A, domain 2"/>
    <property type="match status" value="1"/>
</dbReference>
<dbReference type="InterPro" id="IPR016163">
    <property type="entry name" value="Ald_DH_C"/>
</dbReference>
<feature type="active site" evidence="4">
    <location>
        <position position="246"/>
    </location>
</feature>
<dbReference type="STRING" id="1081102.A0A167LK76"/>
<dbReference type="InterPro" id="IPR016162">
    <property type="entry name" value="Ald_DH_N"/>
</dbReference>
<dbReference type="SUPFAM" id="SSF53720">
    <property type="entry name" value="ALDH-like"/>
    <property type="match status" value="1"/>
</dbReference>
<dbReference type="InterPro" id="IPR012394">
    <property type="entry name" value="Aldehyde_DH_NAD(P)"/>
</dbReference>
<gene>
    <name evidence="6" type="ORF">SPI_09480</name>
</gene>
<dbReference type="InterPro" id="IPR016161">
    <property type="entry name" value="Ald_DH/histidinol_DH"/>
</dbReference>
<dbReference type="CDD" id="cd07135">
    <property type="entry name" value="ALDH_F14-YMR110C"/>
    <property type="match status" value="1"/>
</dbReference>
<dbReference type="Gene3D" id="3.40.605.10">
    <property type="entry name" value="Aldehyde Dehydrogenase, Chain A, domain 1"/>
    <property type="match status" value="1"/>
</dbReference>
<name>A0A167LK76_9HYPO</name>
<dbReference type="PANTHER" id="PTHR43570">
    <property type="entry name" value="ALDEHYDE DEHYDROGENASE"/>
    <property type="match status" value="1"/>
</dbReference>
<feature type="domain" description="Aldehyde dehydrogenase" evidence="5">
    <location>
        <begin position="27"/>
        <end position="466"/>
    </location>
</feature>
<dbReference type="OrthoDB" id="440325at2759"/>
<evidence type="ECO:0000313" key="6">
    <source>
        <dbReference type="EMBL" id="OAA53181.1"/>
    </source>
</evidence>
<dbReference type="EMBL" id="AZHD01000034">
    <property type="protein sequence ID" value="OAA53181.1"/>
    <property type="molecule type" value="Genomic_DNA"/>
</dbReference>
<dbReference type="AlphaFoldDB" id="A0A167LK76"/>
<dbReference type="Pfam" id="PF00171">
    <property type="entry name" value="Aldedh"/>
    <property type="match status" value="1"/>
</dbReference>
<dbReference type="GO" id="GO:0004029">
    <property type="term" value="F:aldehyde dehydrogenase (NAD+) activity"/>
    <property type="evidence" value="ECO:0007669"/>
    <property type="project" value="TreeGrafter"/>
</dbReference>
<sequence>MAAQNIDFDIDIPPFKVTDLDSIPKKCARVTATFRTNRTKDLEWRKMQLRKLYWAMVDYTPKFFEALRRDLNKCPYEVLISEIDHVKNDCLFLLSQLDRLAADDFYGSPDVPLAFSAAGFRTRKEPLGAVLIIGPYNYPINLLLCPLAGAIAAGCTAVLKPSEVASATAMVLQELIEGRLDSNAFAVVNGGVAETTALLDFRDSRGFEPTNGEEHGWGKIFYTGNRQVARIIATKAAATLTPVTLELGGRNPAFVTANAADVGLAARRLFWGKTLNAGQVCLSPNYVLVQRSVLDAFLQGLHDAHAKTFPNGANNSELAHVINERHFLRLKAMVDNSKGRIVLGGNMDQKTLFMEPTVVLVDSVHDAMLQEESFGPIFSILPVDTIDEAICIANQIDPTPLALFSFGSKEENMKILREVNSGGATLNDSFMHGSLSTVEFGGVGHSGTGSYRGRASFDAFTHRRTVAEVPSWMERFLRVRYMPYIWRERLGVDLISLKPNFNRNGSVNKDLFYWIRLVLGLGGRCKRGSDF</sequence>
<dbReference type="PANTHER" id="PTHR43570:SF11">
    <property type="entry name" value="ALDEHYDE DEHYDROGENASE"/>
    <property type="match status" value="1"/>
</dbReference>
<comment type="caution">
    <text evidence="6">The sequence shown here is derived from an EMBL/GenBank/DDBJ whole genome shotgun (WGS) entry which is preliminary data.</text>
</comment>
<keyword evidence="2 3" id="KW-0560">Oxidoreductase</keyword>
<keyword evidence="7" id="KW-1185">Reference proteome</keyword>
<proteinExistence type="inferred from homology"/>
<evidence type="ECO:0000256" key="2">
    <source>
        <dbReference type="ARBA" id="ARBA00023002"/>
    </source>
</evidence>
<evidence type="ECO:0000313" key="7">
    <source>
        <dbReference type="Proteomes" id="UP000076874"/>
    </source>
</evidence>
<accession>A0A167LK76</accession>
<dbReference type="Proteomes" id="UP000076874">
    <property type="component" value="Unassembled WGS sequence"/>
</dbReference>
<dbReference type="InterPro" id="IPR015590">
    <property type="entry name" value="Aldehyde_DH_dom"/>
</dbReference>
<dbReference type="GO" id="GO:0006081">
    <property type="term" value="P:aldehyde metabolic process"/>
    <property type="evidence" value="ECO:0007669"/>
    <property type="project" value="InterPro"/>
</dbReference>
<organism evidence="6 7">
    <name type="scientific">Niveomyces insectorum RCEF 264</name>
    <dbReference type="NCBI Taxonomy" id="1081102"/>
    <lineage>
        <taxon>Eukaryota</taxon>
        <taxon>Fungi</taxon>
        <taxon>Dikarya</taxon>
        <taxon>Ascomycota</taxon>
        <taxon>Pezizomycotina</taxon>
        <taxon>Sordariomycetes</taxon>
        <taxon>Hypocreomycetidae</taxon>
        <taxon>Hypocreales</taxon>
        <taxon>Cordycipitaceae</taxon>
        <taxon>Niveomyces</taxon>
    </lineage>
</organism>
<reference evidence="6 7" key="1">
    <citation type="journal article" date="2016" name="Genome Biol. Evol.">
        <title>Divergent and convergent evolution of fungal pathogenicity.</title>
        <authorList>
            <person name="Shang Y."/>
            <person name="Xiao G."/>
            <person name="Zheng P."/>
            <person name="Cen K."/>
            <person name="Zhan S."/>
            <person name="Wang C."/>
        </authorList>
    </citation>
    <scope>NUCLEOTIDE SEQUENCE [LARGE SCALE GENOMIC DNA]</scope>
    <source>
        <strain evidence="6 7">RCEF 264</strain>
    </source>
</reference>
<dbReference type="PIRSF" id="PIRSF036492">
    <property type="entry name" value="ALDH"/>
    <property type="match status" value="1"/>
</dbReference>
<evidence type="ECO:0000259" key="5">
    <source>
        <dbReference type="Pfam" id="PF00171"/>
    </source>
</evidence>
<feature type="active site" evidence="4">
    <location>
        <position position="281"/>
    </location>
</feature>
<comment type="similarity">
    <text evidence="1 3">Belongs to the aldehyde dehydrogenase family.</text>
</comment>
<evidence type="ECO:0000256" key="3">
    <source>
        <dbReference type="PIRNR" id="PIRNR036492"/>
    </source>
</evidence>